<evidence type="ECO:0000313" key="4">
    <source>
        <dbReference type="EMBL" id="PZM56219.1"/>
    </source>
</evidence>
<protein>
    <submittedName>
        <fullName evidence="2 3">Terminase</fullName>
    </submittedName>
    <submittedName>
        <fullName evidence="5">Phage terminase, small subunit</fullName>
    </submittedName>
</protein>
<organism evidence="2 6">
    <name type="scientific">Enterococcus faecium</name>
    <name type="common">Streptococcus faecium</name>
    <dbReference type="NCBI Taxonomy" id="1352"/>
    <lineage>
        <taxon>Bacteria</taxon>
        <taxon>Bacillati</taxon>
        <taxon>Bacillota</taxon>
        <taxon>Bacilli</taxon>
        <taxon>Lactobacillales</taxon>
        <taxon>Enterococcaceae</taxon>
        <taxon>Enterococcus</taxon>
    </lineage>
</organism>
<evidence type="ECO:0000313" key="8">
    <source>
        <dbReference type="Proteomes" id="UP000194737"/>
    </source>
</evidence>
<evidence type="ECO:0000313" key="6">
    <source>
        <dbReference type="Proteomes" id="UP000070452"/>
    </source>
</evidence>
<reference evidence="5 7" key="2">
    <citation type="submission" date="2016-04" db="EMBL/GenBank/DDBJ databases">
        <authorList>
            <person name="Millard A."/>
        </authorList>
    </citation>
    <scope>NUCLEOTIDE SEQUENCE [LARGE SCALE GENOMIC DNA]</scope>
    <source>
        <strain evidence="5">Isolate 22</strain>
    </source>
</reference>
<name>A0A132P4G0_ENTFC</name>
<dbReference type="PATRIC" id="fig|1352.1358.peg.780"/>
<evidence type="ECO:0000313" key="9">
    <source>
        <dbReference type="Proteomes" id="UP000249070"/>
    </source>
</evidence>
<reference evidence="2 6" key="1">
    <citation type="submission" date="2016-01" db="EMBL/GenBank/DDBJ databases">
        <title>Molecular Mechanisms for transfer of large genomic segments between Enterococcus faecium strains.</title>
        <authorList>
            <person name="Garcia-Solache M.A."/>
            <person name="Lebreton F."/>
            <person name="Mclaughlin R.E."/>
            <person name="Whiteaker J.D."/>
            <person name="Gilmore M.S."/>
            <person name="Rice L.B."/>
        </authorList>
    </citation>
    <scope>NUCLEOTIDE SEQUENCE [LARGE SCALE GENOMIC DNA]</scope>
    <source>
        <strain evidence="2 6">D344RRF x C68</strain>
    </source>
</reference>
<dbReference type="EMBL" id="FKLM01000123">
    <property type="protein sequence ID" value="SAM54197.1"/>
    <property type="molecule type" value="Genomic_DNA"/>
</dbReference>
<reference evidence="3 8" key="3">
    <citation type="submission" date="2017-05" db="EMBL/GenBank/DDBJ databases">
        <title>The Genome Sequence of Enterococcus faecium 6F2_DIV0138.</title>
        <authorList>
            <consortium name="The Broad Institute Genomics Platform"/>
            <consortium name="The Broad Institute Genomic Center for Infectious Diseases"/>
            <person name="Earl A."/>
            <person name="Manson A."/>
            <person name="Schwartman J."/>
            <person name="Gilmore M."/>
            <person name="Abouelleil A."/>
            <person name="Cao P."/>
            <person name="Chapman S."/>
            <person name="Cusick C."/>
            <person name="Shea T."/>
            <person name="Young S."/>
            <person name="Neafsey D."/>
            <person name="Nusbaum C."/>
            <person name="Birren B."/>
        </authorList>
    </citation>
    <scope>NUCLEOTIDE SEQUENCE [LARGE SCALE GENOMIC DNA]</scope>
    <source>
        <strain evidence="3 8">6F2_DIV0138</strain>
    </source>
</reference>
<comment type="caution">
    <text evidence="2">The sequence shown here is derived from an EMBL/GenBank/DDBJ whole genome shotgun (WGS) entry which is preliminary data.</text>
</comment>
<gene>
    <name evidence="3" type="ORF">A5804_002506</name>
    <name evidence="2" type="ORF">AWT83_01210</name>
    <name evidence="4" type="ORF">DKP91_05370</name>
    <name evidence="5" type="ORF">DTPHA_603006</name>
    <name evidence="1" type="ORF">GBM73_06000</name>
</gene>
<proteinExistence type="predicted"/>
<dbReference type="GeneID" id="66455250"/>
<evidence type="ECO:0000313" key="7">
    <source>
        <dbReference type="Proteomes" id="UP000183509"/>
    </source>
</evidence>
<sequence>MFKNELSQNRYREKLRRSLISQLESQKTNIEPFLDNVDRYISLWETAISLEEDISENGIRLENGKKNESVALLVSVNKQMGLMLDKLAITPELVGEANESIPEL</sequence>
<dbReference type="EMBL" id="NGLB01000001">
    <property type="protein sequence ID" value="OTO00986.1"/>
    <property type="molecule type" value="Genomic_DNA"/>
</dbReference>
<dbReference type="Pfam" id="PF05119">
    <property type="entry name" value="Terminase_4"/>
    <property type="match status" value="1"/>
</dbReference>
<evidence type="ECO:0000313" key="1">
    <source>
        <dbReference type="EMBL" id="KAB7576892.1"/>
    </source>
</evidence>
<dbReference type="InterPro" id="IPR006448">
    <property type="entry name" value="Phage_term_ssu_P27"/>
</dbReference>
<dbReference type="STRING" id="1352.AL014_08105"/>
<evidence type="ECO:0000313" key="3">
    <source>
        <dbReference type="EMBL" id="OTO00986.1"/>
    </source>
</evidence>
<evidence type="ECO:0000313" key="5">
    <source>
        <dbReference type="EMBL" id="SAM54197.1"/>
    </source>
</evidence>
<dbReference type="Proteomes" id="UP000249070">
    <property type="component" value="Unassembled WGS sequence"/>
</dbReference>
<dbReference type="AlphaFoldDB" id="A0A132P4G0"/>
<evidence type="ECO:0000313" key="2">
    <source>
        <dbReference type="EMBL" id="KWX17193.1"/>
    </source>
</evidence>
<evidence type="ECO:0000313" key="10">
    <source>
        <dbReference type="Proteomes" id="UP000469871"/>
    </source>
</evidence>
<dbReference type="Proteomes" id="UP000469871">
    <property type="component" value="Unassembled WGS sequence"/>
</dbReference>
<dbReference type="EMBL" id="LRHK01000001">
    <property type="protein sequence ID" value="KWX17193.1"/>
    <property type="molecule type" value="Genomic_DNA"/>
</dbReference>
<dbReference type="OMA" id="MTANKRE"/>
<reference evidence="4 9" key="4">
    <citation type="submission" date="2018-05" db="EMBL/GenBank/DDBJ databases">
        <title>Vancomycin-resistant Enterococcus faecium strain from Chelyabinsk, Russia.</title>
        <authorList>
            <person name="Gostev V."/>
            <person name="Goncharov A."/>
            <person name="Kolodzhieva V."/>
            <person name="Suvorov A."/>
            <person name="Sidorenko S."/>
            <person name="Zueva L."/>
        </authorList>
    </citation>
    <scope>NUCLEOTIDE SEQUENCE [LARGE SCALE GENOMIC DNA]</scope>
    <source>
        <strain evidence="4 9">20</strain>
    </source>
</reference>
<dbReference type="RefSeq" id="WP_002286538.1">
    <property type="nucleotide sequence ID" value="NZ_AP022341.1"/>
</dbReference>
<reference evidence="1 10" key="5">
    <citation type="submission" date="2019-10" db="EMBL/GenBank/DDBJ databases">
        <title>Evolutionary dynamics of vancomycin-resistant Enterococcus faecium during gastrointestinal tract colonization and bloodstream infection in immunocompromised pediatric patients.</title>
        <authorList>
            <person name="Chilambi G.S."/>
            <person name="Nordstrom H.R."/>
            <person name="Evans D.R."/>
            <person name="Ferrolino J."/>
            <person name="Hayden R.T."/>
            <person name="Maron G.M."/>
            <person name="Vo A.N."/>
            <person name="Gilmore M.S."/>
            <person name="Wolf J."/>
            <person name="Rosch J.W."/>
            <person name="Van Tyne D."/>
        </authorList>
    </citation>
    <scope>NUCLEOTIDE SEQUENCE [LARGE SCALE GENOMIC DNA]</scope>
    <source>
        <strain evidence="1 10">VRECG27</strain>
    </source>
</reference>
<dbReference type="EMBL" id="QHGU01000018">
    <property type="protein sequence ID" value="PZM56219.1"/>
    <property type="molecule type" value="Genomic_DNA"/>
</dbReference>
<dbReference type="Proteomes" id="UP000183509">
    <property type="component" value="Unassembled WGS sequence"/>
</dbReference>
<dbReference type="Proteomes" id="UP000070452">
    <property type="component" value="Unassembled WGS sequence"/>
</dbReference>
<accession>A0A132P4G0</accession>
<dbReference type="Proteomes" id="UP000194737">
    <property type="component" value="Unassembled WGS sequence"/>
</dbReference>
<dbReference type="EMBL" id="WEFP01000001">
    <property type="protein sequence ID" value="KAB7576892.1"/>
    <property type="molecule type" value="Genomic_DNA"/>
</dbReference>